<keyword evidence="1" id="KW-0812">Transmembrane</keyword>
<feature type="transmembrane region" description="Helical" evidence="1">
    <location>
        <begin position="12"/>
        <end position="30"/>
    </location>
</feature>
<protein>
    <submittedName>
        <fullName evidence="2">Uncharacterized protein</fullName>
    </submittedName>
</protein>
<comment type="caution">
    <text evidence="2">The sequence shown here is derived from an EMBL/GenBank/DDBJ whole genome shotgun (WGS) entry which is preliminary data.</text>
</comment>
<dbReference type="Proteomes" id="UP001139011">
    <property type="component" value="Unassembled WGS sequence"/>
</dbReference>
<evidence type="ECO:0000313" key="3">
    <source>
        <dbReference type="Proteomes" id="UP001139011"/>
    </source>
</evidence>
<keyword evidence="1" id="KW-0472">Membrane</keyword>
<evidence type="ECO:0000313" key="2">
    <source>
        <dbReference type="EMBL" id="MCK6255970.1"/>
    </source>
</evidence>
<reference evidence="2" key="1">
    <citation type="submission" date="2021-09" db="EMBL/GenBank/DDBJ databases">
        <title>Genome analysis of Fictibacillus sp. KIGAM418 isolated from marine sediment.</title>
        <authorList>
            <person name="Seo M.-J."/>
            <person name="Cho E.-S."/>
            <person name="Hwang C.Y."/>
        </authorList>
    </citation>
    <scope>NUCLEOTIDE SEQUENCE</scope>
    <source>
        <strain evidence="2">KIGAM418</strain>
    </source>
</reference>
<keyword evidence="3" id="KW-1185">Reference proteome</keyword>
<dbReference type="AlphaFoldDB" id="A0A9X2BCS6"/>
<organism evidence="2 3">
    <name type="scientific">Fictibacillus marinisediminis</name>
    <dbReference type="NCBI Taxonomy" id="2878389"/>
    <lineage>
        <taxon>Bacteria</taxon>
        <taxon>Bacillati</taxon>
        <taxon>Bacillota</taxon>
        <taxon>Bacilli</taxon>
        <taxon>Bacillales</taxon>
        <taxon>Fictibacillaceae</taxon>
        <taxon>Fictibacillus</taxon>
    </lineage>
</organism>
<accession>A0A9X2BCS6</accession>
<keyword evidence="1" id="KW-1133">Transmembrane helix</keyword>
<sequence length="124" mass="14197">MKKKYQNRPIAIVVMTMAAIYFFISLNPPLSVVGEHKKSANETWMEVKNEGWFSLKVDALYVNNNEVPAEASFLAADKFIPLKKQTIHSGEEKNIRIFYEVPLKRITVAYSFGGISFIRSFSIF</sequence>
<dbReference type="RefSeq" id="WP_248251708.1">
    <property type="nucleotide sequence ID" value="NZ_JAIWJX010000002.1"/>
</dbReference>
<proteinExistence type="predicted"/>
<name>A0A9X2BCS6_9BACL</name>
<dbReference type="EMBL" id="JAIWJX010000002">
    <property type="protein sequence ID" value="MCK6255970.1"/>
    <property type="molecule type" value="Genomic_DNA"/>
</dbReference>
<gene>
    <name evidence="2" type="ORF">LCY76_05045</name>
</gene>
<evidence type="ECO:0000256" key="1">
    <source>
        <dbReference type="SAM" id="Phobius"/>
    </source>
</evidence>